<gene>
    <name evidence="1" type="ORF">DR864_15115</name>
</gene>
<dbReference type="OrthoDB" id="964347at2"/>
<evidence type="ECO:0000313" key="2">
    <source>
        <dbReference type="Proteomes" id="UP000251993"/>
    </source>
</evidence>
<organism evidence="1 2">
    <name type="scientific">Runella rosea</name>
    <dbReference type="NCBI Taxonomy" id="2259595"/>
    <lineage>
        <taxon>Bacteria</taxon>
        <taxon>Pseudomonadati</taxon>
        <taxon>Bacteroidota</taxon>
        <taxon>Cytophagia</taxon>
        <taxon>Cytophagales</taxon>
        <taxon>Spirosomataceae</taxon>
        <taxon>Runella</taxon>
    </lineage>
</organism>
<dbReference type="EMBL" id="CP030850">
    <property type="protein sequence ID" value="AXE18983.1"/>
    <property type="molecule type" value="Genomic_DNA"/>
</dbReference>
<dbReference type="AlphaFoldDB" id="A0A344TK12"/>
<name>A0A344TK12_9BACT</name>
<accession>A0A344TK12</accession>
<dbReference type="RefSeq" id="WP_114067764.1">
    <property type="nucleotide sequence ID" value="NZ_CP030850.1"/>
</dbReference>
<dbReference type="KEGG" id="run:DR864_15115"/>
<keyword evidence="2" id="KW-1185">Reference proteome</keyword>
<reference evidence="1 2" key="1">
    <citation type="submission" date="2018-07" db="EMBL/GenBank/DDBJ databases">
        <title>Genome sequencing of Runella.</title>
        <authorList>
            <person name="Baek M.-G."/>
            <person name="Yi H."/>
        </authorList>
    </citation>
    <scope>NUCLEOTIDE SEQUENCE [LARGE SCALE GENOMIC DNA]</scope>
    <source>
        <strain evidence="1 2">HYN0085</strain>
    </source>
</reference>
<protein>
    <submittedName>
        <fullName evidence="1">Uncharacterized protein</fullName>
    </submittedName>
</protein>
<evidence type="ECO:0000313" key="1">
    <source>
        <dbReference type="EMBL" id="AXE18983.1"/>
    </source>
</evidence>
<sequence length="93" mass="10949">MKLTWTFYPKYQDSITLTVVYVPELDSHYLPKGGFLYEPTNTAYVNYDSYRCFDKGDTKMKQDAFGQLVRISEPKVVLPNELLLDFKTPERRI</sequence>
<proteinExistence type="predicted"/>
<dbReference type="Proteomes" id="UP000251993">
    <property type="component" value="Chromosome"/>
</dbReference>